<sequence>MKSVHSHNKADYIGILGSVLCIIHCILVPALAFGSSVASHHSHDGLRYLDFLFILINGVAVYYATRHHKSLPLRILLWGALALFSVSLLFEGKHAIFSWLSYAGSALLIVGHLINLYICQIAPRFKMRIS</sequence>
<comment type="caution">
    <text evidence="2">The sequence shown here is derived from an EMBL/GenBank/DDBJ whole genome shotgun (WGS) entry which is preliminary data.</text>
</comment>
<dbReference type="Pfam" id="PF03203">
    <property type="entry name" value="MerC"/>
    <property type="match status" value="1"/>
</dbReference>
<evidence type="ECO:0008006" key="4">
    <source>
        <dbReference type="Google" id="ProtNLM"/>
    </source>
</evidence>
<protein>
    <recommendedName>
        <fullName evidence="4">MerC mercury resistance protein</fullName>
    </recommendedName>
</protein>
<keyword evidence="1" id="KW-0472">Membrane</keyword>
<proteinExistence type="predicted"/>
<reference evidence="2 3" key="1">
    <citation type="submission" date="2021-04" db="EMBL/GenBank/DDBJ databases">
        <authorList>
            <person name="Rodrigo-Torres L."/>
            <person name="Arahal R. D."/>
            <person name="Lucena T."/>
        </authorList>
    </citation>
    <scope>NUCLEOTIDE SEQUENCE [LARGE SCALE GENOMIC DNA]</scope>
    <source>
        <strain evidence="2 3">CECT 9623</strain>
    </source>
</reference>
<evidence type="ECO:0000313" key="3">
    <source>
        <dbReference type="Proteomes" id="UP000679725"/>
    </source>
</evidence>
<organism evidence="2 3">
    <name type="scientific">Dyadobacter linearis</name>
    <dbReference type="NCBI Taxonomy" id="2823330"/>
    <lineage>
        <taxon>Bacteria</taxon>
        <taxon>Pseudomonadati</taxon>
        <taxon>Bacteroidota</taxon>
        <taxon>Cytophagia</taxon>
        <taxon>Cytophagales</taxon>
        <taxon>Spirosomataceae</taxon>
        <taxon>Dyadobacter</taxon>
    </lineage>
</organism>
<keyword evidence="1" id="KW-0812">Transmembrane</keyword>
<evidence type="ECO:0000313" key="2">
    <source>
        <dbReference type="EMBL" id="CAG5069937.1"/>
    </source>
</evidence>
<evidence type="ECO:0000256" key="1">
    <source>
        <dbReference type="SAM" id="Phobius"/>
    </source>
</evidence>
<dbReference type="RefSeq" id="WP_215234014.1">
    <property type="nucleotide sequence ID" value="NZ_CAJRAU010000003.1"/>
</dbReference>
<gene>
    <name evidence="2" type="ORF">DYBT9623_02677</name>
</gene>
<dbReference type="EMBL" id="CAJRAU010000003">
    <property type="protein sequence ID" value="CAG5069937.1"/>
    <property type="molecule type" value="Genomic_DNA"/>
</dbReference>
<feature type="transmembrane region" description="Helical" evidence="1">
    <location>
        <begin position="45"/>
        <end position="64"/>
    </location>
</feature>
<accession>A0ABM8UQY6</accession>
<dbReference type="Proteomes" id="UP000679725">
    <property type="component" value="Unassembled WGS sequence"/>
</dbReference>
<keyword evidence="1" id="KW-1133">Transmembrane helix</keyword>
<name>A0ABM8UQY6_9BACT</name>
<feature type="transmembrane region" description="Helical" evidence="1">
    <location>
        <begin position="12"/>
        <end position="33"/>
    </location>
</feature>
<keyword evidence="3" id="KW-1185">Reference proteome</keyword>
<feature type="transmembrane region" description="Helical" evidence="1">
    <location>
        <begin position="71"/>
        <end position="90"/>
    </location>
</feature>
<feature type="transmembrane region" description="Helical" evidence="1">
    <location>
        <begin position="96"/>
        <end position="118"/>
    </location>
</feature>
<dbReference type="InterPro" id="IPR004891">
    <property type="entry name" value="Mercury-R_MerC"/>
</dbReference>